<dbReference type="EMBL" id="UFSX01000002">
    <property type="protein sequence ID" value="SUV43691.1"/>
    <property type="molecule type" value="Genomic_DNA"/>
</dbReference>
<dbReference type="EMBL" id="VVZX01000025">
    <property type="protein sequence ID" value="KAA5271142.1"/>
    <property type="molecule type" value="Genomic_DNA"/>
</dbReference>
<dbReference type="AlphaFoldDB" id="A0A380ZAJ0"/>
<dbReference type="PROSITE" id="PS51257">
    <property type="entry name" value="PROKAR_LIPOPROTEIN"/>
    <property type="match status" value="1"/>
</dbReference>
<dbReference type="OrthoDB" id="982482at2"/>
<evidence type="ECO:0000313" key="4">
    <source>
        <dbReference type="EMBL" id="SUV43691.1"/>
    </source>
</evidence>
<dbReference type="KEGG" id="beg:INE88_02195"/>
<dbReference type="RefSeq" id="WP_004288965.1">
    <property type="nucleotide sequence ID" value="NZ_CABKNQ010000019.1"/>
</dbReference>
<proteinExistence type="predicted"/>
<evidence type="ECO:0000313" key="3">
    <source>
        <dbReference type="EMBL" id="RYT70504.1"/>
    </source>
</evidence>
<keyword evidence="4" id="KW-0449">Lipoprotein</keyword>
<reference evidence="1 7" key="2">
    <citation type="journal article" date="2019" name="Nat. Med.">
        <title>A library of human gut bacterial isolates paired with longitudinal multiomics data enables mechanistic microbiome research.</title>
        <authorList>
            <person name="Poyet M."/>
            <person name="Groussin M."/>
            <person name="Gibbons S.M."/>
            <person name="Avila-Pacheco J."/>
            <person name="Jiang X."/>
            <person name="Kearney S.M."/>
            <person name="Perrotta A.R."/>
            <person name="Berdy B."/>
            <person name="Zhao S."/>
            <person name="Lieberman T.D."/>
            <person name="Swanson P.K."/>
            <person name="Smith M."/>
            <person name="Roesemann S."/>
            <person name="Alexander J.E."/>
            <person name="Rich S.A."/>
            <person name="Livny J."/>
            <person name="Vlamakis H."/>
            <person name="Clish C."/>
            <person name="Bullock K."/>
            <person name="Deik A."/>
            <person name="Scott J."/>
            <person name="Pierce K.A."/>
            <person name="Xavier R.J."/>
            <person name="Alm E.J."/>
        </authorList>
    </citation>
    <scope>NUCLEOTIDE SEQUENCE [LARGE SCALE GENOMIC DNA]</scope>
    <source>
        <strain evidence="1 7">BIOML-A1</strain>
    </source>
</reference>
<reference evidence="2" key="4">
    <citation type="journal article" date="2021" name="PLoS Genet.">
        <title>Mobile Type VI secretion system loci of the gut Bacteroidales display extensive intra-ecosystem transfer, multi-species spread and geographical clustering.</title>
        <authorList>
            <person name="Garcia-Bayona L."/>
            <person name="Coyne M.J."/>
            <person name="Comstock L.E."/>
        </authorList>
    </citation>
    <scope>NUCLEOTIDE SEQUENCE</scope>
    <source>
        <strain evidence="2">CL11T00C20</strain>
    </source>
</reference>
<evidence type="ECO:0000313" key="6">
    <source>
        <dbReference type="Proteomes" id="UP000291917"/>
    </source>
</evidence>
<reference evidence="3 6" key="3">
    <citation type="journal article" date="2019" name="Science, e1252229">
        <title>Invertible promoters mediate bacterial phase variation, antibiotic resistance, and host adaptation in the gut.</title>
        <authorList>
            <person name="Jiang X."/>
            <person name="Hall A.B."/>
            <person name="Arthur T.D."/>
            <person name="Plichta D.R."/>
            <person name="Covington C.T."/>
            <person name="Poyet M."/>
            <person name="Crothers J."/>
            <person name="Moses P.L."/>
            <person name="Tolonen A.C."/>
            <person name="Vlamakis H."/>
            <person name="Alm E.J."/>
            <person name="Xavier R.J."/>
        </authorList>
    </citation>
    <scope>NUCLEOTIDE SEQUENCE [LARGE SCALE GENOMIC DNA]</scope>
    <source>
        <strain evidence="3">Bj_0095</strain>
        <strain evidence="6">bj_0095</strain>
    </source>
</reference>
<sequence length="161" mass="18315">MTNRFKNKTKHLKYIILLFIVGALGACDKQTVYHAFRSVPQEGWKRQDTLFFDVAVPDSQTYYKLTVEIRNRNTYPYQNINLSVGYEDPESKRVQVDTLKAVLASKEGIWKGDGWGGLYQSAFSAGSIKIGRSGNYLFKIAYTLPDEILPGINDVGIKLRR</sequence>
<evidence type="ECO:0000313" key="1">
    <source>
        <dbReference type="EMBL" id="KAA5271142.1"/>
    </source>
</evidence>
<protein>
    <submittedName>
        <fullName evidence="1">Gliding motility lipoprotein GldH</fullName>
    </submittedName>
    <submittedName>
        <fullName evidence="4">Gliding motility-associated lipoprotein GldH</fullName>
    </submittedName>
</protein>
<organism evidence="4 5">
    <name type="scientific">Bacteroides eggerthii</name>
    <dbReference type="NCBI Taxonomy" id="28111"/>
    <lineage>
        <taxon>Bacteria</taxon>
        <taxon>Pseudomonadati</taxon>
        <taxon>Bacteroidota</taxon>
        <taxon>Bacteroidia</taxon>
        <taxon>Bacteroidales</taxon>
        <taxon>Bacteroidaceae</taxon>
        <taxon>Bacteroides</taxon>
    </lineage>
</organism>
<evidence type="ECO:0000313" key="7">
    <source>
        <dbReference type="Proteomes" id="UP000335496"/>
    </source>
</evidence>
<evidence type="ECO:0000313" key="5">
    <source>
        <dbReference type="Proteomes" id="UP000254424"/>
    </source>
</evidence>
<dbReference type="Proteomes" id="UP000679226">
    <property type="component" value="Chromosome"/>
</dbReference>
<dbReference type="Proteomes" id="UP000291917">
    <property type="component" value="Unassembled WGS sequence"/>
</dbReference>
<name>A0A380ZAJ0_9BACE</name>
<dbReference type="Proteomes" id="UP000335496">
    <property type="component" value="Unassembled WGS sequence"/>
</dbReference>
<dbReference type="EMBL" id="RCXL01000027">
    <property type="protein sequence ID" value="RYT70504.1"/>
    <property type="molecule type" value="Genomic_DNA"/>
</dbReference>
<keyword evidence="7" id="KW-1185">Reference proteome</keyword>
<dbReference type="GeneID" id="93069834"/>
<dbReference type="InterPro" id="IPR020018">
    <property type="entry name" value="Motility-assoc_lipoprot_GldH"/>
</dbReference>
<dbReference type="EMBL" id="CP072227">
    <property type="protein sequence ID" value="QUT45374.1"/>
    <property type="molecule type" value="Genomic_DNA"/>
</dbReference>
<dbReference type="STRING" id="483216.BACEGG_00683"/>
<accession>A0A380ZAJ0</accession>
<dbReference type="Pfam" id="PF14109">
    <property type="entry name" value="GldH_lipo"/>
    <property type="match status" value="1"/>
</dbReference>
<dbReference type="NCBIfam" id="TIGR03511">
    <property type="entry name" value="GldH_lipo"/>
    <property type="match status" value="1"/>
</dbReference>
<gene>
    <name evidence="4" type="primary">gldH</name>
    <name evidence="3" type="ORF">EAJ03_15510</name>
    <name evidence="1" type="ORF">F2Z23_15705</name>
    <name evidence="2" type="ORF">INE88_02195</name>
    <name evidence="4" type="ORF">NCTC11155_03096</name>
</gene>
<evidence type="ECO:0000313" key="2">
    <source>
        <dbReference type="EMBL" id="QUT45374.1"/>
    </source>
</evidence>
<dbReference type="Proteomes" id="UP000254424">
    <property type="component" value="Unassembled WGS sequence"/>
</dbReference>
<reference evidence="4 5" key="1">
    <citation type="submission" date="2018-06" db="EMBL/GenBank/DDBJ databases">
        <authorList>
            <consortium name="Pathogen Informatics"/>
            <person name="Doyle S."/>
        </authorList>
    </citation>
    <scope>NUCLEOTIDE SEQUENCE [LARGE SCALE GENOMIC DNA]</scope>
    <source>
        <strain evidence="4 5">NCTC11155</strain>
    </source>
</reference>